<evidence type="ECO:0000313" key="1">
    <source>
        <dbReference type="EMBL" id="MPN26225.1"/>
    </source>
</evidence>
<organism evidence="1">
    <name type="scientific">bioreactor metagenome</name>
    <dbReference type="NCBI Taxonomy" id="1076179"/>
    <lineage>
        <taxon>unclassified sequences</taxon>
        <taxon>metagenomes</taxon>
        <taxon>ecological metagenomes</taxon>
    </lineage>
</organism>
<protein>
    <submittedName>
        <fullName evidence="1">Uncharacterized protein</fullName>
    </submittedName>
</protein>
<gene>
    <name evidence="1" type="ORF">SDC9_173649</name>
</gene>
<sequence length="228" mass="24651">MDRDAGEGIDVIHLQEFPGQRALFETEHFRFWSDDLQAVAGGVEFELPGGADGLPGFLRGERGLESGRQGVLPIARYGPGDGRSGILRQGTDLPEKAELPERFRIRLRSVPLQELIVPAEGRFLLRRRHVAAQEQQRALAVGQGPDRIVDGVEAVHRPRTLQVLPVVGVAEAVDSGPVLKRAAGSGQRAAGSAADVRIAEIHLGHEERLAEDARHPVAVQRCGEVGDV</sequence>
<proteinExistence type="predicted"/>
<dbReference type="EMBL" id="VSSQ01075681">
    <property type="protein sequence ID" value="MPN26225.1"/>
    <property type="molecule type" value="Genomic_DNA"/>
</dbReference>
<dbReference type="AlphaFoldDB" id="A0A645GHR2"/>
<name>A0A645GHR2_9ZZZZ</name>
<comment type="caution">
    <text evidence="1">The sequence shown here is derived from an EMBL/GenBank/DDBJ whole genome shotgun (WGS) entry which is preliminary data.</text>
</comment>
<accession>A0A645GHR2</accession>
<reference evidence="1" key="1">
    <citation type="submission" date="2019-08" db="EMBL/GenBank/DDBJ databases">
        <authorList>
            <person name="Kucharzyk K."/>
            <person name="Murdoch R.W."/>
            <person name="Higgins S."/>
            <person name="Loffler F."/>
        </authorList>
    </citation>
    <scope>NUCLEOTIDE SEQUENCE</scope>
</reference>